<reference evidence="1 2" key="1">
    <citation type="submission" date="2023-09" db="EMBL/GenBank/DDBJ databases">
        <title>Genomes of two closely related lineages of the louse Polyplax serrata with different host specificities.</title>
        <authorList>
            <person name="Martinu J."/>
            <person name="Tarabai H."/>
            <person name="Stefka J."/>
            <person name="Hypsa V."/>
        </authorList>
    </citation>
    <scope>NUCLEOTIDE SEQUENCE [LARGE SCALE GENOMIC DNA]</scope>
    <source>
        <strain evidence="1">98ZLc_SE</strain>
    </source>
</reference>
<accession>A0ABR1APY1</accession>
<organism evidence="1 2">
    <name type="scientific">Polyplax serrata</name>
    <name type="common">Common mouse louse</name>
    <dbReference type="NCBI Taxonomy" id="468196"/>
    <lineage>
        <taxon>Eukaryota</taxon>
        <taxon>Metazoa</taxon>
        <taxon>Ecdysozoa</taxon>
        <taxon>Arthropoda</taxon>
        <taxon>Hexapoda</taxon>
        <taxon>Insecta</taxon>
        <taxon>Pterygota</taxon>
        <taxon>Neoptera</taxon>
        <taxon>Paraneoptera</taxon>
        <taxon>Psocodea</taxon>
        <taxon>Troctomorpha</taxon>
        <taxon>Phthiraptera</taxon>
        <taxon>Anoplura</taxon>
        <taxon>Polyplacidae</taxon>
        <taxon>Polyplax</taxon>
    </lineage>
</organism>
<name>A0ABR1APY1_POLSC</name>
<gene>
    <name evidence="1" type="ORF">RUM44_010779</name>
</gene>
<evidence type="ECO:0000313" key="2">
    <source>
        <dbReference type="Proteomes" id="UP001359485"/>
    </source>
</evidence>
<sequence>MFYNETDDVGYIYGTGSDLAVFNCANSTATNCSYIDPNEFYGASSLDPEDEERLQNIIRVVVPVGWLTLLRCIFLHPRRPCVREER</sequence>
<evidence type="ECO:0000313" key="1">
    <source>
        <dbReference type="EMBL" id="KAK6623923.1"/>
    </source>
</evidence>
<keyword evidence="2" id="KW-1185">Reference proteome</keyword>
<comment type="caution">
    <text evidence="1">The sequence shown here is derived from an EMBL/GenBank/DDBJ whole genome shotgun (WGS) entry which is preliminary data.</text>
</comment>
<protein>
    <submittedName>
        <fullName evidence="1">Uncharacterized protein</fullName>
    </submittedName>
</protein>
<dbReference type="Proteomes" id="UP001359485">
    <property type="component" value="Unassembled WGS sequence"/>
</dbReference>
<proteinExistence type="predicted"/>
<dbReference type="EMBL" id="JAWJWF010000046">
    <property type="protein sequence ID" value="KAK6623923.1"/>
    <property type="molecule type" value="Genomic_DNA"/>
</dbReference>